<protein>
    <submittedName>
        <fullName evidence="1">Uncharacterized protein</fullName>
    </submittedName>
</protein>
<dbReference type="Proteomes" id="UP000053424">
    <property type="component" value="Unassembled WGS sequence"/>
</dbReference>
<evidence type="ECO:0000313" key="2">
    <source>
        <dbReference type="Proteomes" id="UP000053424"/>
    </source>
</evidence>
<gene>
    <name evidence="1" type="ORF">M413DRAFT_388503</name>
</gene>
<accession>A0A0C3C4I7</accession>
<reference evidence="2" key="2">
    <citation type="submission" date="2015-01" db="EMBL/GenBank/DDBJ databases">
        <title>Evolutionary Origins and Diversification of the Mycorrhizal Mutualists.</title>
        <authorList>
            <consortium name="DOE Joint Genome Institute"/>
            <consortium name="Mycorrhizal Genomics Consortium"/>
            <person name="Kohler A."/>
            <person name="Kuo A."/>
            <person name="Nagy L.G."/>
            <person name="Floudas D."/>
            <person name="Copeland A."/>
            <person name="Barry K.W."/>
            <person name="Cichocki N."/>
            <person name="Veneault-Fourrey C."/>
            <person name="LaButti K."/>
            <person name="Lindquist E.A."/>
            <person name="Lipzen A."/>
            <person name="Lundell T."/>
            <person name="Morin E."/>
            <person name="Murat C."/>
            <person name="Riley R."/>
            <person name="Ohm R."/>
            <person name="Sun H."/>
            <person name="Tunlid A."/>
            <person name="Henrissat B."/>
            <person name="Grigoriev I.V."/>
            <person name="Hibbett D.S."/>
            <person name="Martin F."/>
        </authorList>
    </citation>
    <scope>NUCLEOTIDE SEQUENCE [LARGE SCALE GENOMIC DNA]</scope>
    <source>
        <strain evidence="2">h7</strain>
    </source>
</reference>
<dbReference type="HOGENOM" id="CLU_1686822_0_0_1"/>
<evidence type="ECO:0000313" key="1">
    <source>
        <dbReference type="EMBL" id="KIM43775.1"/>
    </source>
</evidence>
<sequence>MRYGLAVDSSVQCTSNLWKRRGWGRWIKVKVPRCRLVGERNVEVSLASNPPSQFSPSVNGFSLLNTADENEIQFPSNPPRFEENYGKANVLVVVVEEQSLDLDDQSCFATPTIVPVNPMEKNFPTWELSSSVCGVSSAPVQGCISRPKLSSHLDSA</sequence>
<dbReference type="AlphaFoldDB" id="A0A0C3C4I7"/>
<keyword evidence="2" id="KW-1185">Reference proteome</keyword>
<proteinExistence type="predicted"/>
<organism evidence="1 2">
    <name type="scientific">Hebeloma cylindrosporum</name>
    <dbReference type="NCBI Taxonomy" id="76867"/>
    <lineage>
        <taxon>Eukaryota</taxon>
        <taxon>Fungi</taxon>
        <taxon>Dikarya</taxon>
        <taxon>Basidiomycota</taxon>
        <taxon>Agaricomycotina</taxon>
        <taxon>Agaricomycetes</taxon>
        <taxon>Agaricomycetidae</taxon>
        <taxon>Agaricales</taxon>
        <taxon>Agaricineae</taxon>
        <taxon>Hymenogastraceae</taxon>
        <taxon>Hebeloma</taxon>
    </lineage>
</organism>
<reference evidence="1 2" key="1">
    <citation type="submission" date="2014-04" db="EMBL/GenBank/DDBJ databases">
        <authorList>
            <consortium name="DOE Joint Genome Institute"/>
            <person name="Kuo A."/>
            <person name="Gay G."/>
            <person name="Dore J."/>
            <person name="Kohler A."/>
            <person name="Nagy L.G."/>
            <person name="Floudas D."/>
            <person name="Copeland A."/>
            <person name="Barry K.W."/>
            <person name="Cichocki N."/>
            <person name="Veneault-Fourrey C."/>
            <person name="LaButti K."/>
            <person name="Lindquist E.A."/>
            <person name="Lipzen A."/>
            <person name="Lundell T."/>
            <person name="Morin E."/>
            <person name="Murat C."/>
            <person name="Sun H."/>
            <person name="Tunlid A."/>
            <person name="Henrissat B."/>
            <person name="Grigoriev I.V."/>
            <person name="Hibbett D.S."/>
            <person name="Martin F."/>
            <person name="Nordberg H.P."/>
            <person name="Cantor M.N."/>
            <person name="Hua S.X."/>
        </authorList>
    </citation>
    <scope>NUCLEOTIDE SEQUENCE [LARGE SCALE GENOMIC DNA]</scope>
    <source>
        <strain evidence="2">h7</strain>
    </source>
</reference>
<name>A0A0C3C4I7_HEBCY</name>
<dbReference type="EMBL" id="KN831775">
    <property type="protein sequence ID" value="KIM43775.1"/>
    <property type="molecule type" value="Genomic_DNA"/>
</dbReference>